<sequence>MTPVSFIAFTSQREQRALLSLVLVPSLPPKPSSPPSQTFKPSLPDLQRLSATFKVSSKEESGESKGFEPFSLVHFPRTEAVKNLHKNSIEAAVFFQMETLPTSVKTRCIPDHFAKSIQELNFKEAHVELIRSTPFSHLLDVKVANIEGTLLCTLCQQYNVDQVWYYETMSTMGDSRLFS</sequence>
<organism evidence="1 2">
    <name type="scientific">Aristolochia fimbriata</name>
    <name type="common">White veined hardy Dutchman's pipe vine</name>
    <dbReference type="NCBI Taxonomy" id="158543"/>
    <lineage>
        <taxon>Eukaryota</taxon>
        <taxon>Viridiplantae</taxon>
        <taxon>Streptophyta</taxon>
        <taxon>Embryophyta</taxon>
        <taxon>Tracheophyta</taxon>
        <taxon>Spermatophyta</taxon>
        <taxon>Magnoliopsida</taxon>
        <taxon>Magnoliidae</taxon>
        <taxon>Piperales</taxon>
        <taxon>Aristolochiaceae</taxon>
        <taxon>Aristolochia</taxon>
    </lineage>
</organism>
<comment type="caution">
    <text evidence="1">The sequence shown here is derived from an EMBL/GenBank/DDBJ whole genome shotgun (WGS) entry which is preliminary data.</text>
</comment>
<dbReference type="Proteomes" id="UP000825729">
    <property type="component" value="Unassembled WGS sequence"/>
</dbReference>
<protein>
    <submittedName>
        <fullName evidence="1">Uncharacterized protein</fullName>
    </submittedName>
</protein>
<reference evidence="1 2" key="1">
    <citation type="submission" date="2021-07" db="EMBL/GenBank/DDBJ databases">
        <title>The Aristolochia fimbriata genome: insights into angiosperm evolution, floral development and chemical biosynthesis.</title>
        <authorList>
            <person name="Jiao Y."/>
        </authorList>
    </citation>
    <scope>NUCLEOTIDE SEQUENCE [LARGE SCALE GENOMIC DNA]</scope>
    <source>
        <strain evidence="1">IBCAS-2021</strain>
        <tissue evidence="1">Leaf</tissue>
    </source>
</reference>
<gene>
    <name evidence="1" type="ORF">H6P81_020043</name>
</gene>
<evidence type="ECO:0000313" key="2">
    <source>
        <dbReference type="Proteomes" id="UP000825729"/>
    </source>
</evidence>
<proteinExistence type="predicted"/>
<name>A0AAV7DY02_ARIFI</name>
<dbReference type="AlphaFoldDB" id="A0AAV7DY02"/>
<evidence type="ECO:0000313" key="1">
    <source>
        <dbReference type="EMBL" id="KAG9439878.1"/>
    </source>
</evidence>
<accession>A0AAV7DY02</accession>
<keyword evidence="2" id="KW-1185">Reference proteome</keyword>
<dbReference type="EMBL" id="JAINDJ010000008">
    <property type="protein sequence ID" value="KAG9439878.1"/>
    <property type="molecule type" value="Genomic_DNA"/>
</dbReference>